<dbReference type="Proteomes" id="UP000215914">
    <property type="component" value="Chromosome 14"/>
</dbReference>
<accession>A0A251SQ27</accession>
<proteinExistence type="predicted"/>
<evidence type="ECO:0000256" key="2">
    <source>
        <dbReference type="SAM" id="Phobius"/>
    </source>
</evidence>
<dbReference type="Gramene" id="mRNA:HanXRQr2_Chr14g0665941">
    <property type="protein sequence ID" value="mRNA:HanXRQr2_Chr14g0665941"/>
    <property type="gene ID" value="HanXRQr2_Chr14g0665941"/>
</dbReference>
<feature type="transmembrane region" description="Helical" evidence="2">
    <location>
        <begin position="21"/>
        <end position="40"/>
    </location>
</feature>
<keyword evidence="2" id="KW-1133">Transmembrane helix</keyword>
<protein>
    <submittedName>
        <fullName evidence="4">Uncharacterized protein</fullName>
    </submittedName>
</protein>
<name>A0A251SQ27_HELAN</name>
<evidence type="ECO:0000313" key="5">
    <source>
        <dbReference type="Proteomes" id="UP000215914"/>
    </source>
</evidence>
<gene>
    <name evidence="4" type="ORF">HannXRQ_Chr14g0458721</name>
    <name evidence="3" type="ORF">HanXRQr2_Chr14g0665941</name>
</gene>
<feature type="region of interest" description="Disordered" evidence="1">
    <location>
        <begin position="1"/>
        <end position="21"/>
    </location>
</feature>
<dbReference type="AlphaFoldDB" id="A0A251SQ27"/>
<keyword evidence="2" id="KW-0472">Membrane</keyword>
<feature type="compositionally biased region" description="Basic and acidic residues" evidence="1">
    <location>
        <begin position="1"/>
        <end position="10"/>
    </location>
</feature>
<keyword evidence="2" id="KW-0812">Transmembrane</keyword>
<dbReference type="EMBL" id="MNCJ02000329">
    <property type="protein sequence ID" value="KAF5771026.1"/>
    <property type="molecule type" value="Genomic_DNA"/>
</dbReference>
<feature type="transmembrane region" description="Helical" evidence="2">
    <location>
        <begin position="46"/>
        <end position="64"/>
    </location>
</feature>
<reference evidence="3 5" key="1">
    <citation type="journal article" date="2017" name="Nature">
        <title>The sunflower genome provides insights into oil metabolism, flowering and Asterid evolution.</title>
        <authorList>
            <person name="Badouin H."/>
            <person name="Gouzy J."/>
            <person name="Grassa C.J."/>
            <person name="Murat F."/>
            <person name="Staton S.E."/>
            <person name="Cottret L."/>
            <person name="Lelandais-Briere C."/>
            <person name="Owens G.L."/>
            <person name="Carrere S."/>
            <person name="Mayjonade B."/>
            <person name="Legrand L."/>
            <person name="Gill N."/>
            <person name="Kane N.C."/>
            <person name="Bowers J.E."/>
            <person name="Hubner S."/>
            <person name="Bellec A."/>
            <person name="Berard A."/>
            <person name="Berges H."/>
            <person name="Blanchet N."/>
            <person name="Boniface M.C."/>
            <person name="Brunel D."/>
            <person name="Catrice O."/>
            <person name="Chaidir N."/>
            <person name="Claudel C."/>
            <person name="Donnadieu C."/>
            <person name="Faraut T."/>
            <person name="Fievet G."/>
            <person name="Helmstetter N."/>
            <person name="King M."/>
            <person name="Knapp S.J."/>
            <person name="Lai Z."/>
            <person name="Le Paslier M.C."/>
            <person name="Lippi Y."/>
            <person name="Lorenzon L."/>
            <person name="Mandel J.R."/>
            <person name="Marage G."/>
            <person name="Marchand G."/>
            <person name="Marquand E."/>
            <person name="Bret-Mestries E."/>
            <person name="Morien E."/>
            <person name="Nambeesan S."/>
            <person name="Nguyen T."/>
            <person name="Pegot-Espagnet P."/>
            <person name="Pouilly N."/>
            <person name="Raftis F."/>
            <person name="Sallet E."/>
            <person name="Schiex T."/>
            <person name="Thomas J."/>
            <person name="Vandecasteele C."/>
            <person name="Vares D."/>
            <person name="Vear F."/>
            <person name="Vautrin S."/>
            <person name="Crespi M."/>
            <person name="Mangin B."/>
            <person name="Burke J.M."/>
            <person name="Salse J."/>
            <person name="Munos S."/>
            <person name="Vincourt P."/>
            <person name="Rieseberg L.H."/>
            <person name="Langlade N.B."/>
        </authorList>
    </citation>
    <scope>NUCLEOTIDE SEQUENCE [LARGE SCALE GENOMIC DNA]</scope>
    <source>
        <strain evidence="5">cv. SF193</strain>
        <tissue evidence="3">Leaves</tissue>
    </source>
</reference>
<reference evidence="4" key="2">
    <citation type="submission" date="2017-02" db="EMBL/GenBank/DDBJ databases">
        <title>Sunflower complete genome.</title>
        <authorList>
            <person name="Langlade N."/>
            <person name="Munos S."/>
        </authorList>
    </citation>
    <scope>NUCLEOTIDE SEQUENCE [LARGE SCALE GENOMIC DNA]</scope>
    <source>
        <tissue evidence="4">Leaves</tissue>
    </source>
</reference>
<sequence>MIQKNRKETNKLFGKKKKRRHYGPTWTWVHAPPCTVWIVVSSSSTLLSILLINMWGPYVTSWFYTSQIRASRSLGKLNRRLLFGSRCAITRAELSSVTHVGTKTHQNDTSCD</sequence>
<dbReference type="InParanoid" id="A0A251SQ27"/>
<evidence type="ECO:0000256" key="1">
    <source>
        <dbReference type="SAM" id="MobiDB-lite"/>
    </source>
</evidence>
<reference evidence="3" key="3">
    <citation type="submission" date="2020-06" db="EMBL/GenBank/DDBJ databases">
        <title>Helianthus annuus Genome sequencing and assembly Release 2.</title>
        <authorList>
            <person name="Gouzy J."/>
            <person name="Langlade N."/>
            <person name="Munos S."/>
        </authorList>
    </citation>
    <scope>NUCLEOTIDE SEQUENCE</scope>
    <source>
        <tissue evidence="3">Leaves</tissue>
    </source>
</reference>
<evidence type="ECO:0000313" key="3">
    <source>
        <dbReference type="EMBL" id="KAF5771026.1"/>
    </source>
</evidence>
<keyword evidence="5" id="KW-1185">Reference proteome</keyword>
<dbReference type="EMBL" id="CM007903">
    <property type="protein sequence ID" value="OTF99630.1"/>
    <property type="molecule type" value="Genomic_DNA"/>
</dbReference>
<organism evidence="4 5">
    <name type="scientific">Helianthus annuus</name>
    <name type="common">Common sunflower</name>
    <dbReference type="NCBI Taxonomy" id="4232"/>
    <lineage>
        <taxon>Eukaryota</taxon>
        <taxon>Viridiplantae</taxon>
        <taxon>Streptophyta</taxon>
        <taxon>Embryophyta</taxon>
        <taxon>Tracheophyta</taxon>
        <taxon>Spermatophyta</taxon>
        <taxon>Magnoliopsida</taxon>
        <taxon>eudicotyledons</taxon>
        <taxon>Gunneridae</taxon>
        <taxon>Pentapetalae</taxon>
        <taxon>asterids</taxon>
        <taxon>campanulids</taxon>
        <taxon>Asterales</taxon>
        <taxon>Asteraceae</taxon>
        <taxon>Asteroideae</taxon>
        <taxon>Heliantheae alliance</taxon>
        <taxon>Heliantheae</taxon>
        <taxon>Helianthus</taxon>
    </lineage>
</organism>
<evidence type="ECO:0000313" key="4">
    <source>
        <dbReference type="EMBL" id="OTF99630.1"/>
    </source>
</evidence>